<keyword evidence="3" id="KW-0479">Metal-binding</keyword>
<dbReference type="InterPro" id="IPR029052">
    <property type="entry name" value="Metallo-depent_PP-like"/>
</dbReference>
<dbReference type="SUPFAM" id="SSF56300">
    <property type="entry name" value="Metallo-dependent phosphatases"/>
    <property type="match status" value="1"/>
</dbReference>
<dbReference type="Proteomes" id="UP000218267">
    <property type="component" value="Chromosome"/>
</dbReference>
<dbReference type="OrthoDB" id="9802481at2"/>
<dbReference type="GO" id="GO:0016020">
    <property type="term" value="C:membrane"/>
    <property type="evidence" value="ECO:0007669"/>
    <property type="project" value="GOC"/>
</dbReference>
<keyword evidence="9" id="KW-1185">Reference proteome</keyword>
<gene>
    <name evidence="8" type="ORF">ALGA_1348</name>
</gene>
<evidence type="ECO:0000256" key="4">
    <source>
        <dbReference type="ARBA" id="ARBA00022801"/>
    </source>
</evidence>
<sequence>MIEKKNIYFASDVHLGAPALQNNREREKLFVKWLDQVKDDAECIYLMGDIFDFWFEYKRAVPRGFTRVLGKIAEITDSGIPVHFFTGNHDIWVFDYLPTEIGVIVHRDIVKTEIKGKKFFLGHGDGLGPFDRNYKILKKIFTSSFLQWSFARIHPNLSIWLAHKWSGHSRLRDGKVEADDYRGDDKEWLVLFAQDELKKEHYDYFVFGHRHMPCNVDLNGKSRYINTGDWVTHFTYAVFDGENMEVKEYEKPTIGC</sequence>
<dbReference type="InterPro" id="IPR004843">
    <property type="entry name" value="Calcineurin-like_PHP"/>
</dbReference>
<evidence type="ECO:0000256" key="1">
    <source>
        <dbReference type="ARBA" id="ARBA00022475"/>
    </source>
</evidence>
<keyword evidence="6" id="KW-0464">Manganese</keyword>
<evidence type="ECO:0000256" key="5">
    <source>
        <dbReference type="ARBA" id="ARBA00023136"/>
    </source>
</evidence>
<dbReference type="Gene3D" id="3.60.21.10">
    <property type="match status" value="1"/>
</dbReference>
<dbReference type="GO" id="GO:0046872">
    <property type="term" value="F:metal ion binding"/>
    <property type="evidence" value="ECO:0007669"/>
    <property type="project" value="UniProtKB-KW"/>
</dbReference>
<organism evidence="8 9">
    <name type="scientific">Labilibaculum antarcticum</name>
    <dbReference type="NCBI Taxonomy" id="1717717"/>
    <lineage>
        <taxon>Bacteria</taxon>
        <taxon>Pseudomonadati</taxon>
        <taxon>Bacteroidota</taxon>
        <taxon>Bacteroidia</taxon>
        <taxon>Marinilabiliales</taxon>
        <taxon>Marinifilaceae</taxon>
        <taxon>Labilibaculum</taxon>
    </lineage>
</organism>
<dbReference type="EMBL" id="AP018042">
    <property type="protein sequence ID" value="BAX79732.1"/>
    <property type="molecule type" value="Genomic_DNA"/>
</dbReference>
<dbReference type="GO" id="GO:0008758">
    <property type="term" value="F:UDP-2,3-diacylglucosamine hydrolase activity"/>
    <property type="evidence" value="ECO:0007669"/>
    <property type="project" value="TreeGrafter"/>
</dbReference>
<keyword evidence="2" id="KW-0997">Cell inner membrane</keyword>
<name>A0A1Y1CI80_9BACT</name>
<evidence type="ECO:0000313" key="8">
    <source>
        <dbReference type="EMBL" id="BAX79732.1"/>
    </source>
</evidence>
<keyword evidence="4 8" id="KW-0378">Hydrolase</keyword>
<evidence type="ECO:0000259" key="7">
    <source>
        <dbReference type="Pfam" id="PF00149"/>
    </source>
</evidence>
<reference evidence="8 9" key="1">
    <citation type="journal article" date="2018" name="Mar. Genomics">
        <title>Complete genome sequence of Marinifilaceae bacterium strain SPP2, isolated from the Antarctic marine sediment.</title>
        <authorList>
            <person name="Watanabe M."/>
            <person name="Kojima H."/>
            <person name="Fukui M."/>
        </authorList>
    </citation>
    <scope>NUCLEOTIDE SEQUENCE [LARGE SCALE GENOMIC DNA]</scope>
    <source>
        <strain evidence="8 9">SPP2</strain>
    </source>
</reference>
<evidence type="ECO:0000256" key="3">
    <source>
        <dbReference type="ARBA" id="ARBA00022723"/>
    </source>
</evidence>
<dbReference type="AlphaFoldDB" id="A0A1Y1CI80"/>
<protein>
    <submittedName>
        <fullName evidence="8">UDP-2,3-diacylglucosamine hydrolase</fullName>
    </submittedName>
</protein>
<evidence type="ECO:0000256" key="2">
    <source>
        <dbReference type="ARBA" id="ARBA00022519"/>
    </source>
</evidence>
<dbReference type="KEGG" id="mbas:ALGA_1348"/>
<reference evidence="9" key="2">
    <citation type="journal article" date="2020" name="Antonie Van Leeuwenhoek">
        <title>Labilibaculum antarcticum sp. nov., a novel facultative anaerobic, psychrotorelant bacterium isolated from marine sediment of Antarctica.</title>
        <authorList>
            <person name="Watanabe M."/>
            <person name="Kojima H."/>
            <person name="Fukui M."/>
        </authorList>
    </citation>
    <scope>NUCLEOTIDE SEQUENCE [LARGE SCALE GENOMIC DNA]</scope>
    <source>
        <strain evidence="9">SPP2</strain>
    </source>
</reference>
<evidence type="ECO:0000256" key="6">
    <source>
        <dbReference type="ARBA" id="ARBA00023211"/>
    </source>
</evidence>
<dbReference type="Pfam" id="PF00149">
    <property type="entry name" value="Metallophos"/>
    <property type="match status" value="1"/>
</dbReference>
<dbReference type="CDD" id="cd07398">
    <property type="entry name" value="MPP_YbbF-LpxH"/>
    <property type="match status" value="1"/>
</dbReference>
<dbReference type="InterPro" id="IPR043461">
    <property type="entry name" value="LpxH-like"/>
</dbReference>
<evidence type="ECO:0000313" key="9">
    <source>
        <dbReference type="Proteomes" id="UP000218267"/>
    </source>
</evidence>
<dbReference type="PANTHER" id="PTHR34990:SF1">
    <property type="entry name" value="UDP-2,3-DIACYLGLUCOSAMINE HYDROLASE"/>
    <property type="match status" value="1"/>
</dbReference>
<keyword evidence="1" id="KW-1003">Cell membrane</keyword>
<accession>A0A1Y1CI80</accession>
<proteinExistence type="predicted"/>
<dbReference type="PANTHER" id="PTHR34990">
    <property type="entry name" value="UDP-2,3-DIACYLGLUCOSAMINE HYDROLASE-RELATED"/>
    <property type="match status" value="1"/>
</dbReference>
<feature type="domain" description="Calcineurin-like phosphoesterase" evidence="7">
    <location>
        <begin position="6"/>
        <end position="212"/>
    </location>
</feature>
<keyword evidence="5" id="KW-0472">Membrane</keyword>
<dbReference type="GO" id="GO:0009245">
    <property type="term" value="P:lipid A biosynthetic process"/>
    <property type="evidence" value="ECO:0007669"/>
    <property type="project" value="TreeGrafter"/>
</dbReference>